<dbReference type="GO" id="GO:0005886">
    <property type="term" value="C:plasma membrane"/>
    <property type="evidence" value="ECO:0007669"/>
    <property type="project" value="TreeGrafter"/>
</dbReference>
<keyword evidence="5" id="KW-1185">Reference proteome</keyword>
<dbReference type="PANTHER" id="PTHR23268">
    <property type="entry name" value="T-CELL RECEPTOR BETA CHAIN"/>
    <property type="match status" value="1"/>
</dbReference>
<dbReference type="SUPFAM" id="SSF48726">
    <property type="entry name" value="Immunoglobulin"/>
    <property type="match status" value="1"/>
</dbReference>
<reference evidence="4" key="2">
    <citation type="submission" date="2025-09" db="UniProtKB">
        <authorList>
            <consortium name="Ensembl"/>
        </authorList>
    </citation>
    <scope>IDENTIFICATION</scope>
</reference>
<name>A0A8C6SWP5_9GOBI</name>
<evidence type="ECO:0000313" key="5">
    <source>
        <dbReference type="Proteomes" id="UP000694523"/>
    </source>
</evidence>
<protein>
    <recommendedName>
        <fullName evidence="3">Ig-like domain-containing protein</fullName>
    </recommendedName>
</protein>
<dbReference type="Proteomes" id="UP000694523">
    <property type="component" value="Unplaced"/>
</dbReference>
<accession>A0A8C6SWP5</accession>
<dbReference type="InterPro" id="IPR013783">
    <property type="entry name" value="Ig-like_fold"/>
</dbReference>
<feature type="domain" description="Ig-like" evidence="3">
    <location>
        <begin position="25"/>
        <end position="103"/>
    </location>
</feature>
<dbReference type="Gene3D" id="2.60.40.10">
    <property type="entry name" value="Immunoglobulins"/>
    <property type="match status" value="1"/>
</dbReference>
<sequence>FLFFSQRFCGNLKGRMPQCTAATRENATIECSQTYGDAYFQMYWYRQRCGENMRQIVFTIPKSPPDFEADFKNERFQTTKPDAASGTLIVGKLEPGDSGVYFCAPYVYWED</sequence>
<keyword evidence="1" id="KW-0732">Signal</keyword>
<dbReference type="InterPro" id="IPR013106">
    <property type="entry name" value="Ig_V-set"/>
</dbReference>
<evidence type="ECO:0000259" key="3">
    <source>
        <dbReference type="PROSITE" id="PS50835"/>
    </source>
</evidence>
<keyword evidence="2" id="KW-0391">Immunity</keyword>
<evidence type="ECO:0000256" key="1">
    <source>
        <dbReference type="ARBA" id="ARBA00022729"/>
    </source>
</evidence>
<dbReference type="InterPro" id="IPR050413">
    <property type="entry name" value="TCR_beta_variable"/>
</dbReference>
<dbReference type="Pfam" id="PF07686">
    <property type="entry name" value="V-set"/>
    <property type="match status" value="1"/>
</dbReference>
<reference evidence="4" key="1">
    <citation type="submission" date="2025-08" db="UniProtKB">
        <authorList>
            <consortium name="Ensembl"/>
        </authorList>
    </citation>
    <scope>IDENTIFICATION</scope>
</reference>
<organism evidence="4 5">
    <name type="scientific">Neogobius melanostomus</name>
    <name type="common">round goby</name>
    <dbReference type="NCBI Taxonomy" id="47308"/>
    <lineage>
        <taxon>Eukaryota</taxon>
        <taxon>Metazoa</taxon>
        <taxon>Chordata</taxon>
        <taxon>Craniata</taxon>
        <taxon>Vertebrata</taxon>
        <taxon>Euteleostomi</taxon>
        <taxon>Actinopterygii</taxon>
        <taxon>Neopterygii</taxon>
        <taxon>Teleostei</taxon>
        <taxon>Neoteleostei</taxon>
        <taxon>Acanthomorphata</taxon>
        <taxon>Gobiaria</taxon>
        <taxon>Gobiiformes</taxon>
        <taxon>Gobioidei</taxon>
        <taxon>Gobiidae</taxon>
        <taxon>Benthophilinae</taxon>
        <taxon>Neogobiini</taxon>
        <taxon>Neogobius</taxon>
    </lineage>
</organism>
<dbReference type="GO" id="GO:0007166">
    <property type="term" value="P:cell surface receptor signaling pathway"/>
    <property type="evidence" value="ECO:0007669"/>
    <property type="project" value="TreeGrafter"/>
</dbReference>
<dbReference type="PANTHER" id="PTHR23268:SF102">
    <property type="entry name" value="IMMUNOGLOBULIN V-SET DOMAIN-CONTAINING PROTEIN"/>
    <property type="match status" value="1"/>
</dbReference>
<dbReference type="GO" id="GO:0002376">
    <property type="term" value="P:immune system process"/>
    <property type="evidence" value="ECO:0007669"/>
    <property type="project" value="UniProtKB-KW"/>
</dbReference>
<proteinExistence type="predicted"/>
<dbReference type="PROSITE" id="PS50835">
    <property type="entry name" value="IG_LIKE"/>
    <property type="match status" value="1"/>
</dbReference>
<dbReference type="AlphaFoldDB" id="A0A8C6SWP5"/>
<dbReference type="InterPro" id="IPR036179">
    <property type="entry name" value="Ig-like_dom_sf"/>
</dbReference>
<dbReference type="InterPro" id="IPR007110">
    <property type="entry name" value="Ig-like_dom"/>
</dbReference>
<evidence type="ECO:0000256" key="2">
    <source>
        <dbReference type="ARBA" id="ARBA00022859"/>
    </source>
</evidence>
<evidence type="ECO:0000313" key="4">
    <source>
        <dbReference type="Ensembl" id="ENSNMLP00000011538.1"/>
    </source>
</evidence>
<dbReference type="Ensembl" id="ENSNMLT00000013045.1">
    <property type="protein sequence ID" value="ENSNMLP00000011538.1"/>
    <property type="gene ID" value="ENSNMLG00000007886.1"/>
</dbReference>